<dbReference type="Pfam" id="PF12900">
    <property type="entry name" value="Pyridox_ox_2"/>
    <property type="match status" value="1"/>
</dbReference>
<keyword evidence="2" id="KW-1185">Reference proteome</keyword>
<name>A0ABW7BUZ4_9ACTN</name>
<organism evidence="1 2">
    <name type="scientific">Streptomyces omiyaensis</name>
    <dbReference type="NCBI Taxonomy" id="68247"/>
    <lineage>
        <taxon>Bacteria</taxon>
        <taxon>Bacillati</taxon>
        <taxon>Actinomycetota</taxon>
        <taxon>Actinomycetes</taxon>
        <taxon>Kitasatosporales</taxon>
        <taxon>Streptomycetaceae</taxon>
        <taxon>Streptomyces</taxon>
    </lineage>
</organism>
<dbReference type="Gene3D" id="2.30.110.10">
    <property type="entry name" value="Electron Transport, Fmn-binding Protein, Chain A"/>
    <property type="match status" value="1"/>
</dbReference>
<dbReference type="EMBL" id="JBICZW010000012">
    <property type="protein sequence ID" value="MFG3191320.1"/>
    <property type="molecule type" value="Genomic_DNA"/>
</dbReference>
<dbReference type="InterPro" id="IPR012349">
    <property type="entry name" value="Split_barrel_FMN-bd"/>
</dbReference>
<proteinExistence type="predicted"/>
<comment type="caution">
    <text evidence="1">The sequence shown here is derived from an EMBL/GenBank/DDBJ whole genome shotgun (WGS) entry which is preliminary data.</text>
</comment>
<keyword evidence="1" id="KW-0560">Oxidoreductase</keyword>
<dbReference type="PANTHER" id="PTHR34071:SF2">
    <property type="entry name" value="FLAVIN-NUCLEOTIDE-BINDING PROTEIN"/>
    <property type="match status" value="1"/>
</dbReference>
<dbReference type="RefSeq" id="WP_392883282.1">
    <property type="nucleotide sequence ID" value="NZ_JBICZW010000012.1"/>
</dbReference>
<dbReference type="Proteomes" id="UP001604282">
    <property type="component" value="Unassembled WGS sequence"/>
</dbReference>
<gene>
    <name evidence="1" type="ORF">ACGFYS_20550</name>
</gene>
<dbReference type="EC" id="1.-.-.-" evidence="1"/>
<reference evidence="1 2" key="1">
    <citation type="submission" date="2024-10" db="EMBL/GenBank/DDBJ databases">
        <title>The Natural Products Discovery Center: Release of the First 8490 Sequenced Strains for Exploring Actinobacteria Biosynthetic Diversity.</title>
        <authorList>
            <person name="Kalkreuter E."/>
            <person name="Kautsar S.A."/>
            <person name="Yang D."/>
            <person name="Bader C.D."/>
            <person name="Teijaro C.N."/>
            <person name="Fluegel L."/>
            <person name="Davis C.M."/>
            <person name="Simpson J.R."/>
            <person name="Lauterbach L."/>
            <person name="Steele A.D."/>
            <person name="Gui C."/>
            <person name="Meng S."/>
            <person name="Li G."/>
            <person name="Viehrig K."/>
            <person name="Ye F."/>
            <person name="Su P."/>
            <person name="Kiefer A.F."/>
            <person name="Nichols A."/>
            <person name="Cepeda A.J."/>
            <person name="Yan W."/>
            <person name="Fan B."/>
            <person name="Jiang Y."/>
            <person name="Adhikari A."/>
            <person name="Zheng C.-J."/>
            <person name="Schuster L."/>
            <person name="Cowan T.M."/>
            <person name="Smanski M.J."/>
            <person name="Chevrette M.G."/>
            <person name="De Carvalho L.P.S."/>
            <person name="Shen B."/>
        </authorList>
    </citation>
    <scope>NUCLEOTIDE SEQUENCE [LARGE SCALE GENOMIC DNA]</scope>
    <source>
        <strain evidence="1 2">NPDC048229</strain>
    </source>
</reference>
<protein>
    <submittedName>
        <fullName evidence="1">Pyridoxamine 5'-phosphate oxidase family protein</fullName>
        <ecNumber evidence="1">1.-.-.-</ecNumber>
    </submittedName>
</protein>
<dbReference type="PANTHER" id="PTHR34071">
    <property type="entry name" value="5-NITROIMIDAZOLE ANTIBIOTICS RESISTANCE PROTEIN, NIMA-FAMILY-RELATED PROTEIN-RELATED"/>
    <property type="match status" value="1"/>
</dbReference>
<accession>A0ABW7BUZ4</accession>
<dbReference type="GO" id="GO:0016491">
    <property type="term" value="F:oxidoreductase activity"/>
    <property type="evidence" value="ECO:0007669"/>
    <property type="project" value="UniProtKB-KW"/>
</dbReference>
<evidence type="ECO:0000313" key="2">
    <source>
        <dbReference type="Proteomes" id="UP001604282"/>
    </source>
</evidence>
<evidence type="ECO:0000313" key="1">
    <source>
        <dbReference type="EMBL" id="MFG3191320.1"/>
    </source>
</evidence>
<dbReference type="SUPFAM" id="SSF50475">
    <property type="entry name" value="FMN-binding split barrel"/>
    <property type="match status" value="1"/>
</dbReference>
<sequence length="237" mass="25294">MGRDELGVTERTRLRRMREKGSHRREDLDAVLAAGWLCHLGVTVDGVPMVVPTAYGVDGDRLYVHGSVASRSLVQAPGSTVCVTVTHVDGLVLARSVFEHGVNYRCAMVYGVPELVTDPEEKLRGLRALTEQSSPGQWEYVRRPSRKELAATSLLALDLTEASVKTRSGPPDDGDSEDAELGLWAGVLPVVTTFGTPVPDPALPEALAGSVPGHIADRAGRRADVAVPRAAAEAGER</sequence>
<dbReference type="InterPro" id="IPR024747">
    <property type="entry name" value="Pyridox_Oxase-rel"/>
</dbReference>